<evidence type="ECO:0000313" key="3">
    <source>
        <dbReference type="Proteomes" id="UP000275385"/>
    </source>
</evidence>
<organism evidence="2 3">
    <name type="scientific">Coniochaeta pulveracea</name>
    <dbReference type="NCBI Taxonomy" id="177199"/>
    <lineage>
        <taxon>Eukaryota</taxon>
        <taxon>Fungi</taxon>
        <taxon>Dikarya</taxon>
        <taxon>Ascomycota</taxon>
        <taxon>Pezizomycotina</taxon>
        <taxon>Sordariomycetes</taxon>
        <taxon>Sordariomycetidae</taxon>
        <taxon>Coniochaetales</taxon>
        <taxon>Coniochaetaceae</taxon>
        <taxon>Coniochaeta</taxon>
    </lineage>
</organism>
<evidence type="ECO:0000256" key="1">
    <source>
        <dbReference type="SAM" id="SignalP"/>
    </source>
</evidence>
<keyword evidence="3" id="KW-1185">Reference proteome</keyword>
<name>A0A420Y5J9_9PEZI</name>
<proteinExistence type="predicted"/>
<comment type="caution">
    <text evidence="2">The sequence shown here is derived from an EMBL/GenBank/DDBJ whole genome shotgun (WGS) entry which is preliminary data.</text>
</comment>
<accession>A0A420Y5J9</accession>
<dbReference type="EMBL" id="QVQW01000046">
    <property type="protein sequence ID" value="RKU43156.1"/>
    <property type="molecule type" value="Genomic_DNA"/>
</dbReference>
<keyword evidence="1" id="KW-0732">Signal</keyword>
<feature type="chain" id="PRO_5019474531" description="Extracellular membrane protein CFEM domain-containing protein" evidence="1">
    <location>
        <begin position="19"/>
        <end position="294"/>
    </location>
</feature>
<evidence type="ECO:0000313" key="2">
    <source>
        <dbReference type="EMBL" id="RKU43156.1"/>
    </source>
</evidence>
<sequence length="294" mass="29578">MRLSYLAILGQAAGLVYASSKCTPGNNCQRALSATLKRNPLADCSSYFQVTVTPATVTMTVTGTSISSATATETDVFTAPTTVTSILPIGKRFPGGQNMVEVRQVTVSASSIPAYASPCSSAAAYSSACSCIGATPTTVTAAAPVTTITVSTTVATTLTTTTSTTSFVPVATQTACPDGSVSINGACSQPACTSYARCPGTTSSVCVCFADVDDRSVHFCGDITAGSACSDYPSCSTQADCSIAGSICLVGACGTVCIPAATANCANTSSPSRLFRMRREVNNGLLIPGGGMGE</sequence>
<gene>
    <name evidence="2" type="ORF">DL546_002966</name>
</gene>
<feature type="signal peptide" evidence="1">
    <location>
        <begin position="1"/>
        <end position="18"/>
    </location>
</feature>
<dbReference type="AlphaFoldDB" id="A0A420Y5J9"/>
<protein>
    <recommendedName>
        <fullName evidence="4">Extracellular membrane protein CFEM domain-containing protein</fullName>
    </recommendedName>
</protein>
<evidence type="ECO:0008006" key="4">
    <source>
        <dbReference type="Google" id="ProtNLM"/>
    </source>
</evidence>
<reference evidence="2 3" key="1">
    <citation type="submission" date="2018-08" db="EMBL/GenBank/DDBJ databases">
        <title>Draft genome of the lignicolous fungus Coniochaeta pulveracea.</title>
        <authorList>
            <person name="Borstlap C.J."/>
            <person name="De Witt R.N."/>
            <person name="Botha A."/>
            <person name="Volschenk H."/>
        </authorList>
    </citation>
    <scope>NUCLEOTIDE SEQUENCE [LARGE SCALE GENOMIC DNA]</scope>
    <source>
        <strain evidence="2 3">CAB683</strain>
    </source>
</reference>
<dbReference type="Proteomes" id="UP000275385">
    <property type="component" value="Unassembled WGS sequence"/>
</dbReference>